<dbReference type="EMBL" id="LT828648">
    <property type="protein sequence ID" value="SLM49236.1"/>
    <property type="molecule type" value="Genomic_DNA"/>
</dbReference>
<feature type="region of interest" description="Disordered" evidence="1">
    <location>
        <begin position="222"/>
        <end position="245"/>
    </location>
</feature>
<evidence type="ECO:0000313" key="3">
    <source>
        <dbReference type="Proteomes" id="UP000192042"/>
    </source>
</evidence>
<protein>
    <submittedName>
        <fullName evidence="2">Uncharacterized protein</fullName>
    </submittedName>
</protein>
<organism evidence="2 3">
    <name type="scientific">Nitrospira japonica</name>
    <dbReference type="NCBI Taxonomy" id="1325564"/>
    <lineage>
        <taxon>Bacteria</taxon>
        <taxon>Pseudomonadati</taxon>
        <taxon>Nitrospirota</taxon>
        <taxon>Nitrospiria</taxon>
        <taxon>Nitrospirales</taxon>
        <taxon>Nitrospiraceae</taxon>
        <taxon>Nitrospira</taxon>
    </lineage>
</organism>
<reference evidence="2 3" key="1">
    <citation type="submission" date="2017-03" db="EMBL/GenBank/DDBJ databases">
        <authorList>
            <person name="Afonso C.L."/>
            <person name="Miller P.J."/>
            <person name="Scott M.A."/>
            <person name="Spackman E."/>
            <person name="Goraichik I."/>
            <person name="Dimitrov K.M."/>
            <person name="Suarez D.L."/>
            <person name="Swayne D.E."/>
        </authorList>
    </citation>
    <scope>NUCLEOTIDE SEQUENCE [LARGE SCALE GENOMIC DNA]</scope>
    <source>
        <strain evidence="2">Genome sequencing of Nitrospira japonica strain NJ11</strain>
    </source>
</reference>
<dbReference type="Gene3D" id="1.10.10.10">
    <property type="entry name" value="Winged helix-like DNA-binding domain superfamily/Winged helix DNA-binding domain"/>
    <property type="match status" value="1"/>
</dbReference>
<dbReference type="STRING" id="1325564.NSJP_3069"/>
<dbReference type="InterPro" id="IPR013324">
    <property type="entry name" value="RNA_pol_sigma_r3/r4-like"/>
</dbReference>
<dbReference type="AlphaFoldDB" id="A0A1W1I8A8"/>
<evidence type="ECO:0000313" key="2">
    <source>
        <dbReference type="EMBL" id="SLM49236.1"/>
    </source>
</evidence>
<evidence type="ECO:0000256" key="1">
    <source>
        <dbReference type="SAM" id="MobiDB-lite"/>
    </source>
</evidence>
<keyword evidence="3" id="KW-1185">Reference proteome</keyword>
<dbReference type="KEGG" id="nja:NSJP_3069"/>
<dbReference type="RefSeq" id="WP_080887499.1">
    <property type="nucleotide sequence ID" value="NZ_LT828648.1"/>
</dbReference>
<gene>
    <name evidence="2" type="ORF">NSJP_3069</name>
</gene>
<dbReference type="InterPro" id="IPR036388">
    <property type="entry name" value="WH-like_DNA-bd_sf"/>
</dbReference>
<proteinExistence type="predicted"/>
<dbReference type="Proteomes" id="UP000192042">
    <property type="component" value="Chromosome I"/>
</dbReference>
<accession>A0A1W1I8A8</accession>
<name>A0A1W1I8A8_9BACT</name>
<sequence>MAIRGRAASEELKQERCNRWRLLIRNDAFRTDLIRIIRRYAKWVTGPALAVVLYLDGECINALLERKDAFLRTYRILDHGDKFLLDWAKFTSEHNVAFPEQIIEDIRLGQFPPLEPVPAPEWDALGQDDSLLPPAWKLLSTGLHDIPSDWYGVLLNRSYPKSLVMEALRAYLPMQTKRSRRDKAEVRLRLHDTAVKNRRAVGRCSTTRSRLKAATVAIGNTLPCSSQDTDSEEEPKVPEAPRDEQQDIADALSRLSAEQRRAFEAVYRDGLTEQAYARQVGRTVEYVKLLVQSARAQLRVFLETQGYEAPQDEVEVSPLLAPGCRRKSYRRSFDTG</sequence>
<dbReference type="SUPFAM" id="SSF88659">
    <property type="entry name" value="Sigma3 and sigma4 domains of RNA polymerase sigma factors"/>
    <property type="match status" value="1"/>
</dbReference>
<feature type="compositionally biased region" description="Basic and acidic residues" evidence="1">
    <location>
        <begin position="234"/>
        <end position="245"/>
    </location>
</feature>